<dbReference type="AlphaFoldDB" id="A0A0U3EPB7"/>
<evidence type="ECO:0000313" key="1">
    <source>
        <dbReference type="EMBL" id="ALV28031.1"/>
    </source>
</evidence>
<dbReference type="Proteomes" id="UP000064921">
    <property type="component" value="Chromosome"/>
</dbReference>
<gene>
    <name evidence="1" type="ORF">APZ00_13950</name>
</gene>
<protein>
    <submittedName>
        <fullName evidence="1">Uncharacterized protein</fullName>
    </submittedName>
</protein>
<dbReference type="KEGG" id="pphr:APZ00_13950"/>
<keyword evidence="2" id="KW-1185">Reference proteome</keyword>
<name>A0A0U3EPB7_9HYPH</name>
<reference evidence="1 2" key="1">
    <citation type="submission" date="2015-10" db="EMBL/GenBank/DDBJ databases">
        <title>The world's first case of liver abscess caused by Pannonibacter phragmitetus.</title>
        <authorList>
            <person name="Ming D."/>
            <person name="Wang M."/>
            <person name="Zhou Y."/>
            <person name="Jiang T."/>
            <person name="Hu S."/>
        </authorList>
    </citation>
    <scope>NUCLEOTIDE SEQUENCE [LARGE SCALE GENOMIC DNA]</scope>
    <source>
        <strain evidence="1 2">31801</strain>
    </source>
</reference>
<sequence>MEIIIIGLLAFAGYRLFRHTTRAGAEAVRAYLFLEALNNGLSTVKANAVADHIMTDPSSTSAQNAIRIAKADYKLFHGGKQLPLIGHAYRQGMSTTMPQWYRQMAMSTQQTYAMEVIYTMRRMQIAEEQQEAANSEGYQAFYETFSDEVYRLSGQQLDTLVFGENWEQATLIESYRDGDDPLYLAARFSDEHGVTKEAYNTFETYRDAVFQELRRYTPENALYEQRASALSDKPLRDAFASSMHPRRVAYGYHRSCARRAAAS</sequence>
<dbReference type="EMBL" id="CP013068">
    <property type="protein sequence ID" value="ALV28031.1"/>
    <property type="molecule type" value="Genomic_DNA"/>
</dbReference>
<evidence type="ECO:0000313" key="2">
    <source>
        <dbReference type="Proteomes" id="UP000064921"/>
    </source>
</evidence>
<organism evidence="1 2">
    <name type="scientific">Pannonibacter phragmitetus</name>
    <dbReference type="NCBI Taxonomy" id="121719"/>
    <lineage>
        <taxon>Bacteria</taxon>
        <taxon>Pseudomonadati</taxon>
        <taxon>Pseudomonadota</taxon>
        <taxon>Alphaproteobacteria</taxon>
        <taxon>Hyphomicrobiales</taxon>
        <taxon>Stappiaceae</taxon>
        <taxon>Pannonibacter</taxon>
    </lineage>
</organism>
<accession>A0A0U3EPB7</accession>
<dbReference type="RefSeq" id="WP_058899287.1">
    <property type="nucleotide sequence ID" value="NZ_CP013068.1"/>
</dbReference>
<proteinExistence type="predicted"/>